<dbReference type="InterPro" id="IPR002328">
    <property type="entry name" value="ADH_Zn_CS"/>
</dbReference>
<gene>
    <name evidence="8" type="ORF">GCM10010394_25060</name>
</gene>
<keyword evidence="2 5" id="KW-0479">Metal-binding</keyword>
<dbReference type="PANTHER" id="PTHR42813">
    <property type="entry name" value="ZINC-TYPE ALCOHOL DEHYDROGENASE-LIKE"/>
    <property type="match status" value="1"/>
</dbReference>
<dbReference type="PROSITE" id="PS00059">
    <property type="entry name" value="ADH_ZINC"/>
    <property type="match status" value="1"/>
</dbReference>
<dbReference type="RefSeq" id="WP_344073503.1">
    <property type="nucleotide sequence ID" value="NZ_BAAACA010000014.1"/>
</dbReference>
<keyword evidence="3 5" id="KW-0862">Zinc</keyword>
<dbReference type="InterPro" id="IPR011032">
    <property type="entry name" value="GroES-like_sf"/>
</dbReference>
<dbReference type="Pfam" id="PF00107">
    <property type="entry name" value="ADH_zinc_N"/>
    <property type="match status" value="1"/>
</dbReference>
<name>A0ABP3QUR8_9ACTN</name>
<evidence type="ECO:0000256" key="2">
    <source>
        <dbReference type="ARBA" id="ARBA00022723"/>
    </source>
</evidence>
<dbReference type="EMBL" id="BAAACA010000014">
    <property type="protein sequence ID" value="GAA0594636.1"/>
    <property type="molecule type" value="Genomic_DNA"/>
</dbReference>
<comment type="cofactor">
    <cofactor evidence="1 5">
        <name>Zn(2+)</name>
        <dbReference type="ChEBI" id="CHEBI:29105"/>
    </cofactor>
</comment>
<dbReference type="InterPro" id="IPR013154">
    <property type="entry name" value="ADH-like_N"/>
</dbReference>
<evidence type="ECO:0000259" key="6">
    <source>
        <dbReference type="Pfam" id="PF00107"/>
    </source>
</evidence>
<dbReference type="PANTHER" id="PTHR42813:SF2">
    <property type="entry name" value="DEHYDROGENASE, ZINC-CONTAINING, PUTATIVE (AFU_ORTHOLOGUE AFUA_2G02810)-RELATED"/>
    <property type="match status" value="1"/>
</dbReference>
<feature type="domain" description="Alcohol dehydrogenase-like C-terminal" evidence="6">
    <location>
        <begin position="189"/>
        <end position="259"/>
    </location>
</feature>
<keyword evidence="4" id="KW-0560">Oxidoreductase</keyword>
<proteinExistence type="inferred from homology"/>
<dbReference type="Gene3D" id="3.90.180.10">
    <property type="entry name" value="Medium-chain alcohol dehydrogenases, catalytic domain"/>
    <property type="match status" value="1"/>
</dbReference>
<dbReference type="InterPro" id="IPR036291">
    <property type="entry name" value="NAD(P)-bd_dom_sf"/>
</dbReference>
<dbReference type="Pfam" id="PF08240">
    <property type="entry name" value="ADH_N"/>
    <property type="match status" value="1"/>
</dbReference>
<keyword evidence="9" id="KW-1185">Reference proteome</keyword>
<dbReference type="SUPFAM" id="SSF50129">
    <property type="entry name" value="GroES-like"/>
    <property type="match status" value="1"/>
</dbReference>
<dbReference type="SUPFAM" id="SSF51735">
    <property type="entry name" value="NAD(P)-binding Rossmann-fold domains"/>
    <property type="match status" value="1"/>
</dbReference>
<dbReference type="Proteomes" id="UP001500668">
    <property type="component" value="Unassembled WGS sequence"/>
</dbReference>
<comment type="similarity">
    <text evidence="5">Belongs to the zinc-containing alcohol dehydrogenase family.</text>
</comment>
<sequence length="394" mass="42665">MRALTWQGKRDVRVETVPDPRIERPDDIVVRVTSTGICGSDLHLYELFGPYLDPGDILGHEAMGVVEEVGPEVSQVAPGDRVVIPFNISCRDCFMCNKGLHSQCETTQVRERGMGASLFGYTKLYGQVPGGQAELVRVPFGDKLPIKVPYGPPDDRFVYLSDVLPTAWQAVAYADVPKDGTVAVLGLGPIGDMATRIAQHQGARTVIGVDLVPERLSRAHAHGVTCLDVRRGSEEVAEAVRELTEGRGADAVIDAVGMEAHGAPFAKAAQWMTGLLPDAVAQPLMERAGIDRLSALYAGIELVRRGGTLSLSGVYGGAASPMPLLTMFDKQIQLRMGQANVWRWVKDILPLLTDEDPLGVDSFKTHAMPLEQAPKAYAMFQAKEDGMVKTLLKP</sequence>
<evidence type="ECO:0000313" key="9">
    <source>
        <dbReference type="Proteomes" id="UP001500668"/>
    </source>
</evidence>
<accession>A0ABP3QUR8</accession>
<evidence type="ECO:0000256" key="3">
    <source>
        <dbReference type="ARBA" id="ARBA00022833"/>
    </source>
</evidence>
<evidence type="ECO:0000256" key="5">
    <source>
        <dbReference type="RuleBase" id="RU361277"/>
    </source>
</evidence>
<dbReference type="Gene3D" id="3.40.50.720">
    <property type="entry name" value="NAD(P)-binding Rossmann-like Domain"/>
    <property type="match status" value="1"/>
</dbReference>
<dbReference type="InterPro" id="IPR013149">
    <property type="entry name" value="ADH-like_C"/>
</dbReference>
<evidence type="ECO:0000313" key="8">
    <source>
        <dbReference type="EMBL" id="GAA0594636.1"/>
    </source>
</evidence>
<comment type="caution">
    <text evidence="8">The sequence shown here is derived from an EMBL/GenBank/DDBJ whole genome shotgun (WGS) entry which is preliminary data.</text>
</comment>
<evidence type="ECO:0000256" key="4">
    <source>
        <dbReference type="ARBA" id="ARBA00023002"/>
    </source>
</evidence>
<feature type="domain" description="Alcohol dehydrogenase-like N-terminal" evidence="7">
    <location>
        <begin position="25"/>
        <end position="142"/>
    </location>
</feature>
<evidence type="ECO:0000256" key="1">
    <source>
        <dbReference type="ARBA" id="ARBA00001947"/>
    </source>
</evidence>
<organism evidence="8 9">
    <name type="scientific">Streptomyces crystallinus</name>
    <dbReference type="NCBI Taxonomy" id="68191"/>
    <lineage>
        <taxon>Bacteria</taxon>
        <taxon>Bacillati</taxon>
        <taxon>Actinomycetota</taxon>
        <taxon>Actinomycetes</taxon>
        <taxon>Kitasatosporales</taxon>
        <taxon>Streptomycetaceae</taxon>
        <taxon>Streptomyces</taxon>
    </lineage>
</organism>
<protein>
    <submittedName>
        <fullName evidence="8">Zinc-dependent alcohol dehydrogenase</fullName>
    </submittedName>
</protein>
<evidence type="ECO:0000259" key="7">
    <source>
        <dbReference type="Pfam" id="PF08240"/>
    </source>
</evidence>
<reference evidence="9" key="1">
    <citation type="journal article" date="2019" name="Int. J. Syst. Evol. Microbiol.">
        <title>The Global Catalogue of Microorganisms (GCM) 10K type strain sequencing project: providing services to taxonomists for standard genome sequencing and annotation.</title>
        <authorList>
            <consortium name="The Broad Institute Genomics Platform"/>
            <consortium name="The Broad Institute Genome Sequencing Center for Infectious Disease"/>
            <person name="Wu L."/>
            <person name="Ma J."/>
        </authorList>
    </citation>
    <scope>NUCLEOTIDE SEQUENCE [LARGE SCALE GENOMIC DNA]</scope>
    <source>
        <strain evidence="9">JCM 5067</strain>
    </source>
</reference>